<dbReference type="Pfam" id="PF01582">
    <property type="entry name" value="TIR"/>
    <property type="match status" value="1"/>
</dbReference>
<evidence type="ECO:0000313" key="5">
    <source>
        <dbReference type="Proteomes" id="UP000824469"/>
    </source>
</evidence>
<dbReference type="SUPFAM" id="SSF52058">
    <property type="entry name" value="L domain-like"/>
    <property type="match status" value="3"/>
</dbReference>
<dbReference type="Gene3D" id="3.40.50.10140">
    <property type="entry name" value="Toll/interleukin-1 receptor homology (TIR) domain"/>
    <property type="match status" value="1"/>
</dbReference>
<dbReference type="Gene3D" id="3.80.10.10">
    <property type="entry name" value="Ribonuclease Inhibitor"/>
    <property type="match status" value="7"/>
</dbReference>
<dbReference type="SUPFAM" id="SSF52047">
    <property type="entry name" value="RNI-like"/>
    <property type="match status" value="1"/>
</dbReference>
<name>A0AA38F4C4_TAXCH</name>
<dbReference type="SMART" id="SM00367">
    <property type="entry name" value="LRR_CC"/>
    <property type="match status" value="7"/>
</dbReference>
<dbReference type="InterPro" id="IPR058192">
    <property type="entry name" value="WHD_ROQ1-like"/>
</dbReference>
<dbReference type="OMA" id="FPAIWAP"/>
<evidence type="ECO:0000256" key="1">
    <source>
        <dbReference type="ARBA" id="ARBA00022614"/>
    </source>
</evidence>
<accession>A0AA38F4C4</accession>
<dbReference type="Pfam" id="PF23282">
    <property type="entry name" value="WHD_ROQ1"/>
    <property type="match status" value="1"/>
</dbReference>
<protein>
    <recommendedName>
        <fullName evidence="3">TIR domain-containing protein</fullName>
    </recommendedName>
</protein>
<keyword evidence="5" id="KW-1185">Reference proteome</keyword>
<dbReference type="EMBL" id="JAHRHJ020003813">
    <property type="protein sequence ID" value="KAH9288821.1"/>
    <property type="molecule type" value="Genomic_DNA"/>
</dbReference>
<dbReference type="InterPro" id="IPR042197">
    <property type="entry name" value="Apaf_helical"/>
</dbReference>
<dbReference type="GO" id="GO:0043531">
    <property type="term" value="F:ADP binding"/>
    <property type="evidence" value="ECO:0007669"/>
    <property type="project" value="InterPro"/>
</dbReference>
<dbReference type="InterPro" id="IPR000157">
    <property type="entry name" value="TIR_dom"/>
</dbReference>
<proteinExistence type="predicted"/>
<feature type="non-terminal residue" evidence="4">
    <location>
        <position position="1778"/>
    </location>
</feature>
<dbReference type="GO" id="GO:0006952">
    <property type="term" value="P:defense response"/>
    <property type="evidence" value="ECO:0007669"/>
    <property type="project" value="UniProtKB-KW"/>
</dbReference>
<dbReference type="Proteomes" id="UP000824469">
    <property type="component" value="Unassembled WGS sequence"/>
</dbReference>
<dbReference type="SMART" id="SM00255">
    <property type="entry name" value="TIR"/>
    <property type="match status" value="1"/>
</dbReference>
<keyword evidence="1" id="KW-0433">Leucine-rich repeat</keyword>
<gene>
    <name evidence="4" type="ORF">KI387_032938</name>
</gene>
<dbReference type="InterPro" id="IPR002182">
    <property type="entry name" value="NB-ARC"/>
</dbReference>
<dbReference type="SUPFAM" id="SSF46785">
    <property type="entry name" value="Winged helix' DNA-binding domain"/>
    <property type="match status" value="1"/>
</dbReference>
<dbReference type="PANTHER" id="PTHR11017">
    <property type="entry name" value="LEUCINE-RICH REPEAT-CONTAINING PROTEIN"/>
    <property type="match status" value="1"/>
</dbReference>
<dbReference type="Gene3D" id="3.40.50.300">
    <property type="entry name" value="P-loop containing nucleotide triphosphate hydrolases"/>
    <property type="match status" value="1"/>
</dbReference>
<dbReference type="InterPro" id="IPR036390">
    <property type="entry name" value="WH_DNA-bd_sf"/>
</dbReference>
<dbReference type="InterPro" id="IPR027417">
    <property type="entry name" value="P-loop_NTPase"/>
</dbReference>
<dbReference type="InterPro" id="IPR044974">
    <property type="entry name" value="Disease_R_plants"/>
</dbReference>
<keyword evidence="2" id="KW-0611">Plant defense</keyword>
<organism evidence="4 5">
    <name type="scientific">Taxus chinensis</name>
    <name type="common">Chinese yew</name>
    <name type="synonym">Taxus wallichiana var. chinensis</name>
    <dbReference type="NCBI Taxonomy" id="29808"/>
    <lineage>
        <taxon>Eukaryota</taxon>
        <taxon>Viridiplantae</taxon>
        <taxon>Streptophyta</taxon>
        <taxon>Embryophyta</taxon>
        <taxon>Tracheophyta</taxon>
        <taxon>Spermatophyta</taxon>
        <taxon>Pinopsida</taxon>
        <taxon>Pinidae</taxon>
        <taxon>Conifers II</taxon>
        <taxon>Cupressales</taxon>
        <taxon>Taxaceae</taxon>
        <taxon>Taxus</taxon>
    </lineage>
</organism>
<dbReference type="InterPro" id="IPR032675">
    <property type="entry name" value="LRR_dom_sf"/>
</dbReference>
<dbReference type="Gene3D" id="1.10.8.430">
    <property type="entry name" value="Helical domain of apoptotic protease-activating factors"/>
    <property type="match status" value="1"/>
</dbReference>
<feature type="domain" description="TIR" evidence="3">
    <location>
        <begin position="27"/>
        <end position="152"/>
    </location>
</feature>
<dbReference type="InterPro" id="IPR035897">
    <property type="entry name" value="Toll_tir_struct_dom_sf"/>
</dbReference>
<dbReference type="InterPro" id="IPR006553">
    <property type="entry name" value="Leu-rich_rpt_Cys-con_subtyp"/>
</dbReference>
<dbReference type="Pfam" id="PF00931">
    <property type="entry name" value="NB-ARC"/>
    <property type="match status" value="1"/>
</dbReference>
<evidence type="ECO:0000313" key="4">
    <source>
        <dbReference type="EMBL" id="KAH9288821.1"/>
    </source>
</evidence>
<dbReference type="SUPFAM" id="SSF52200">
    <property type="entry name" value="Toll/Interleukin receptor TIR domain"/>
    <property type="match status" value="1"/>
</dbReference>
<dbReference type="SUPFAM" id="SSF52540">
    <property type="entry name" value="P-loop containing nucleoside triphosphate hydrolases"/>
    <property type="match status" value="1"/>
</dbReference>
<dbReference type="PROSITE" id="PS50104">
    <property type="entry name" value="TIR"/>
    <property type="match status" value="1"/>
</dbReference>
<evidence type="ECO:0000256" key="2">
    <source>
        <dbReference type="ARBA" id="ARBA00022821"/>
    </source>
</evidence>
<dbReference type="PRINTS" id="PR00364">
    <property type="entry name" value="DISEASERSIST"/>
</dbReference>
<dbReference type="GO" id="GO:0007165">
    <property type="term" value="P:signal transduction"/>
    <property type="evidence" value="ECO:0007669"/>
    <property type="project" value="InterPro"/>
</dbReference>
<sequence length="1778" mass="199192">MASSSSLHAFSAFEPPGKRRKVDESSRLFDVFINHRGPDVKQTLATQLYNSLHELGIKAFLDSEEKELGDSFPSTIQTAIRSAAVHVAIFSKNYAHSPWCLAELVLMFSHCKTIVSAVEKEFRRRKNLHVAEYPVGLHKLVEEFERRCLNELVKDFDSHCAIREEVKDKAKIVGIFGMGGVGKTTLSKELFNRKKSEYTRTCFLFDVREASARSGLTSLQMKILNDLFNRKPPNFQSAEEGTSYLKDCLGRNSSLKFLIFLDDIDHVEQLDALLVKDMLNQCADSLIIITTRDVGVLISAGINVGYQLKGMDGNDGRELFCWHAFGQPHPASGYDHLVEDFVDVCGGLPLSLQVLGRHVHGRPQNYWLSEFNKVTKILPRDIKKKLKISFDALETEEKQIFIDIACFFVEKDKSIAVRVWEGSGWHAQHALETLRDKCLVEEITYRSFSLDGQDSIKLRMHDHLRDLGREMTNALNHPHRLWRQQDLMSLELKGFQNILAQTKDRCFHSIFDESLSSRITYFVGQSDDSGKASACLLWLQLELDSCTRYPSIPSWIPLQNLQFLRICYGRLERLWQSNVQTPSQLKELQIYESFVEEVPDMLEISNKLENVVLDTEQMPIRGYSLSGSLRMNLSTFSSSIEWASVKSLSIQKFKSKGVLTLNNGVESRTVEAPMSGLENLEISGKTLVTKILISGNHCPRLESLKLHDMANLIEVDLSSVKSLNCLEVTNCISLQRISATFDLTNLVEFNISQCPEFKELCFGRVSCLGKFTIKNCLKRVAEISDLGKLVELNISGCRRLQELRLSHLSSLERITIVHCKELKSISGMSDLRKLVEYNISECCKLQEISFVHSSCLERITIEYCRILKTVSAMEGLEKLVTLNIRDCPELERLLVNLRRVSEISDLSKLIVLNISDCPELELKLSLVGMNCLESITVDGCGKLKSFELNGCKNLQSVSGMSGLEELAILKICKCPQLEYLPCLQGLSSLESITVDECGKLKSLELNGYKNLKRVSGMKGLEELAILQICECPELVHLPCLQDLSCLEMIRVDGCGKLKSVELNGCKHLKSVSGMSGLEELAILNICECPELEYLPCLQGLSSLESITVDECGKLKSLKLNGYKNLKRVSGMKGLEELAILQICECPELVHLPCLQDLSCLEMIRVDGCGKLKSVELNGCKHLKSVSGMSGLEELAILNICECPELEYLPCLQGLSSLESITVDECGKLKSLELNGYKNLKRVSGMKGLEELAILQICECPELVHLPCLQDLSCLEMIRVDGCGKLKSVELNGCKKLKRMSGMRGLDELVILNICECTELEYLACLQGLTCLKMVTIDGCRKLKSFELNGCINLKRVSGMNGLEELAILIICECPELEYLPCLQGLNCLKMITIDGCGKLNNLQWRICRSLKRVLGNFDPTGLSIFDCPELKELPCFAHVTRLEYIFIVRCGKLEKLNISECGELKELSVAHLSCLKEMTIENCQKLRRVSGVSDLSKLINLNISECRALELELSLVGMNFLKSIRVDGCGKLKSIELNGCKNLTSVSGMSGLEELEILNIRACPELKYLPWLRGLSCLKMIAISGCGKLNNLMLHRCENLNIVIGNPHMKRLIIEKCPELPSLARLSCLEYLDIHKCAKLQSISGILEMSALKDVQLSYCSNAVMRNCIDMLQSVPSEFMGVIGRAGNAAESTLNPRLFDGAIDADAVVEIDPRSEHPLEMMANELSAVIVCAVVVVDSSTDLDLMNMEMGEVDKIDERGDWFHTFYFENEGEWIITK</sequence>
<evidence type="ECO:0000259" key="3">
    <source>
        <dbReference type="PROSITE" id="PS50104"/>
    </source>
</evidence>
<dbReference type="PANTHER" id="PTHR11017:SF385">
    <property type="entry name" value="DISEASE RESISTANCE PROTEIN (TIR-NBS-LRR CLASS)-RELATED"/>
    <property type="match status" value="1"/>
</dbReference>
<comment type="caution">
    <text evidence="4">The sequence shown here is derived from an EMBL/GenBank/DDBJ whole genome shotgun (WGS) entry which is preliminary data.</text>
</comment>
<reference evidence="4 5" key="1">
    <citation type="journal article" date="2021" name="Nat. Plants">
        <title>The Taxus genome provides insights into paclitaxel biosynthesis.</title>
        <authorList>
            <person name="Xiong X."/>
            <person name="Gou J."/>
            <person name="Liao Q."/>
            <person name="Li Y."/>
            <person name="Zhou Q."/>
            <person name="Bi G."/>
            <person name="Li C."/>
            <person name="Du R."/>
            <person name="Wang X."/>
            <person name="Sun T."/>
            <person name="Guo L."/>
            <person name="Liang H."/>
            <person name="Lu P."/>
            <person name="Wu Y."/>
            <person name="Zhang Z."/>
            <person name="Ro D.K."/>
            <person name="Shang Y."/>
            <person name="Huang S."/>
            <person name="Yan J."/>
        </authorList>
    </citation>
    <scope>NUCLEOTIDE SEQUENCE [LARGE SCALE GENOMIC DNA]</scope>
    <source>
        <strain evidence="4">Ta-2019</strain>
    </source>
</reference>